<dbReference type="AlphaFoldDB" id="A0A291RRM3"/>
<sequence length="162" mass="18018">MTDEREQTNNHSLIPATAPAPATDALWDPCTLGHDVWQQIDVDPSTLSSSIAGFDRVDGFKRCGGHDIPRTYVVTVWSQIYTIDDFQRKETGAEFVPVTVAGRDGLLYRPVRDRTGGQLHLIFPSSQGSYSIEVLRLDPRSPVEPRDRVLEVANIVVPLLPH</sequence>
<name>A0A291RRM3_9NOCA</name>
<protein>
    <submittedName>
        <fullName evidence="2">Uncharacterized protein</fullName>
    </submittedName>
</protein>
<gene>
    <name evidence="2" type="ORF">CRH09_30715</name>
</gene>
<evidence type="ECO:0000256" key="1">
    <source>
        <dbReference type="SAM" id="MobiDB-lite"/>
    </source>
</evidence>
<reference evidence="2 3" key="1">
    <citation type="submission" date="2017-10" db="EMBL/GenBank/DDBJ databases">
        <title>Comparative genomics between pathogenic Norcardia.</title>
        <authorList>
            <person name="Zeng L."/>
        </authorList>
    </citation>
    <scope>NUCLEOTIDE SEQUENCE [LARGE SCALE GENOMIC DNA]</scope>
    <source>
        <strain evidence="2 3">NC_YFY_NT001</strain>
    </source>
</reference>
<evidence type="ECO:0000313" key="2">
    <source>
        <dbReference type="EMBL" id="ATL69898.1"/>
    </source>
</evidence>
<proteinExistence type="predicted"/>
<evidence type="ECO:0000313" key="3">
    <source>
        <dbReference type="Proteomes" id="UP000221961"/>
    </source>
</evidence>
<feature type="region of interest" description="Disordered" evidence="1">
    <location>
        <begin position="1"/>
        <end position="20"/>
    </location>
</feature>
<dbReference type="Proteomes" id="UP000221961">
    <property type="component" value="Chromosome"/>
</dbReference>
<dbReference type="GeneID" id="88361657"/>
<organism evidence="2 3">
    <name type="scientific">Nocardia terpenica</name>
    <dbReference type="NCBI Taxonomy" id="455432"/>
    <lineage>
        <taxon>Bacteria</taxon>
        <taxon>Bacillati</taxon>
        <taxon>Actinomycetota</taxon>
        <taxon>Actinomycetes</taxon>
        <taxon>Mycobacteriales</taxon>
        <taxon>Nocardiaceae</taxon>
        <taxon>Nocardia</taxon>
    </lineage>
</organism>
<dbReference type="RefSeq" id="WP_098696903.1">
    <property type="nucleotide sequence ID" value="NZ_CP023778.1"/>
</dbReference>
<accession>A0A291RRM3</accession>
<dbReference type="EMBL" id="CP023778">
    <property type="protein sequence ID" value="ATL69898.1"/>
    <property type="molecule type" value="Genomic_DNA"/>
</dbReference>
<dbReference type="KEGG" id="ntp:CRH09_30715"/>